<organism evidence="2 3">
    <name type="scientific">Xenorhabdus doucetiae</name>
    <dbReference type="NCBI Taxonomy" id="351671"/>
    <lineage>
        <taxon>Bacteria</taxon>
        <taxon>Pseudomonadati</taxon>
        <taxon>Pseudomonadota</taxon>
        <taxon>Gammaproteobacteria</taxon>
        <taxon>Enterobacterales</taxon>
        <taxon>Morganellaceae</taxon>
        <taxon>Xenorhabdus</taxon>
    </lineage>
</organism>
<evidence type="ECO:0000313" key="3">
    <source>
        <dbReference type="Proteomes" id="UP000032721"/>
    </source>
</evidence>
<dbReference type="AlphaFoldDB" id="A0A068QW39"/>
<keyword evidence="1" id="KW-0812">Transmembrane</keyword>
<dbReference type="HOGENOM" id="CLU_3049464_0_0_6"/>
<feature type="transmembrane region" description="Helical" evidence="1">
    <location>
        <begin position="29"/>
        <end position="48"/>
    </location>
</feature>
<dbReference type="STRING" id="351671.XDD1_3478"/>
<protein>
    <submittedName>
        <fullName evidence="2">Uncharacterized protein</fullName>
    </submittedName>
</protein>
<evidence type="ECO:0000256" key="1">
    <source>
        <dbReference type="SAM" id="Phobius"/>
    </source>
</evidence>
<evidence type="ECO:0000313" key="2">
    <source>
        <dbReference type="EMBL" id="CDG19168.1"/>
    </source>
</evidence>
<dbReference type="Proteomes" id="UP000032721">
    <property type="component" value="Chromosome"/>
</dbReference>
<reference evidence="2 3" key="1">
    <citation type="submission" date="2013-07" db="EMBL/GenBank/DDBJ databases">
        <authorList>
            <person name="Genoscope - CEA"/>
        </authorList>
    </citation>
    <scope>NUCLEOTIDE SEQUENCE [LARGE SCALE GENOMIC DNA]</scope>
    <source>
        <strain evidence="3">FRM16 / DSM 17909</strain>
    </source>
</reference>
<dbReference type="KEGG" id="xdo:XDD1_3478"/>
<dbReference type="EMBL" id="FO704550">
    <property type="protein sequence ID" value="CDG19168.1"/>
    <property type="molecule type" value="Genomic_DNA"/>
</dbReference>
<keyword evidence="1" id="KW-1133">Transmembrane helix</keyword>
<accession>A0A068QW39</accession>
<sequence>MINIAFTLLLGGALSLAAALQLEIQWVSIFLFLLSLSINESFTTTYFFRNEVIC</sequence>
<proteinExistence type="predicted"/>
<keyword evidence="1" id="KW-0472">Membrane</keyword>
<gene>
    <name evidence="2" type="ORF">XDD1_3478</name>
</gene>
<name>A0A068QW39_9GAMM</name>